<evidence type="ECO:0000313" key="3">
    <source>
        <dbReference type="EMBL" id="EJN94178.1"/>
    </source>
</evidence>
<dbReference type="PANTHER" id="PTHR30185">
    <property type="entry name" value="CRYPTIC BETA-GLUCOSIDE BGL OPERON ANTITERMINATOR"/>
    <property type="match status" value="1"/>
</dbReference>
<accession>A0ABP2QYL6</accession>
<gene>
    <name evidence="3" type="ORF">SRA_06571</name>
</gene>
<evidence type="ECO:0000256" key="1">
    <source>
        <dbReference type="ARBA" id="ARBA00022737"/>
    </source>
</evidence>
<dbReference type="InterPro" id="IPR036650">
    <property type="entry name" value="CAT_RNA-bd_dom_sf"/>
</dbReference>
<dbReference type="EMBL" id="AJTZ01000005">
    <property type="protein sequence ID" value="EJN94178.1"/>
    <property type="molecule type" value="Genomic_DNA"/>
</dbReference>
<comment type="caution">
    <text evidence="3">The sequence shown here is derived from an EMBL/GenBank/DDBJ whole genome shotgun (WGS) entry which is preliminary data.</text>
</comment>
<proteinExistence type="predicted"/>
<sequence>MYRIVQALNNNVALVKDEYGEQAVVMGLGLTFNKSKGDLIVTNKIEKVFSLKNSESKKNFLTLLKDVPLDFITVTYDVIDSLSAKYSYPVQEYLYVTLTDHIYFSYKAILDGSYQESKLPRISQDYSQEYAMASEALEIFRQKLSADFPDDEVERIALHFINAKSVDIKVKTSQTGAAKNILEKVQKILEQHNIKRNTYNANFYDRLMIHLTFFIEYLDRSKDDNRSLLDMEKQIKKTYPEAYKIGNEIYTIIANETGINVYQSERLYIALHIQRLL</sequence>
<organism evidence="3 4">
    <name type="scientific">Streptococcus ratti FA-1 = DSM 20564</name>
    <dbReference type="NCBI Taxonomy" id="699248"/>
    <lineage>
        <taxon>Bacteria</taxon>
        <taxon>Bacillati</taxon>
        <taxon>Bacillota</taxon>
        <taxon>Bacilli</taxon>
        <taxon>Lactobacillales</taxon>
        <taxon>Streptococcaceae</taxon>
        <taxon>Streptococcus</taxon>
    </lineage>
</organism>
<dbReference type="Pfam" id="PF00874">
    <property type="entry name" value="PRD"/>
    <property type="match status" value="2"/>
</dbReference>
<dbReference type="PROSITE" id="PS51372">
    <property type="entry name" value="PRD_2"/>
    <property type="match status" value="2"/>
</dbReference>
<dbReference type="SUPFAM" id="SSF63520">
    <property type="entry name" value="PTS-regulatory domain, PRD"/>
    <property type="match status" value="2"/>
</dbReference>
<reference evidence="3 4" key="1">
    <citation type="submission" date="2009-12" db="EMBL/GenBank/DDBJ databases">
        <authorList>
            <person name="Lefebure T."/>
            <person name="Cornejo O.E."/>
            <person name="Pavinski Bitar P.D."/>
            <person name="Lang P."/>
            <person name="Stanhope M.J."/>
        </authorList>
    </citation>
    <scope>NUCLEOTIDE SEQUENCE [LARGE SCALE GENOMIC DNA]</scope>
    <source>
        <strain evidence="3 4">FA-1</strain>
    </source>
</reference>
<feature type="domain" description="PRD" evidence="2">
    <location>
        <begin position="169"/>
        <end position="277"/>
    </location>
</feature>
<evidence type="ECO:0000259" key="2">
    <source>
        <dbReference type="PROSITE" id="PS51372"/>
    </source>
</evidence>
<keyword evidence="1" id="KW-0677">Repeat</keyword>
<evidence type="ECO:0000313" key="4">
    <source>
        <dbReference type="Proteomes" id="UP000007815"/>
    </source>
</evidence>
<keyword evidence="4" id="KW-1185">Reference proteome</keyword>
<dbReference type="InterPro" id="IPR050661">
    <property type="entry name" value="BglG_antiterminators"/>
</dbReference>
<dbReference type="InterPro" id="IPR004341">
    <property type="entry name" value="CAT_RNA-bd_dom"/>
</dbReference>
<dbReference type="Gene3D" id="1.10.1790.10">
    <property type="entry name" value="PRD domain"/>
    <property type="match status" value="2"/>
</dbReference>
<dbReference type="PANTHER" id="PTHR30185:SF15">
    <property type="entry name" value="CRYPTIC BETA-GLUCOSIDE BGL OPERON ANTITERMINATOR"/>
    <property type="match status" value="1"/>
</dbReference>
<dbReference type="InterPro" id="IPR036634">
    <property type="entry name" value="PRD_sf"/>
</dbReference>
<dbReference type="Gene3D" id="2.30.24.10">
    <property type="entry name" value="CAT RNA-binding domain"/>
    <property type="match status" value="1"/>
</dbReference>
<dbReference type="Proteomes" id="UP000007815">
    <property type="component" value="Unassembled WGS sequence"/>
</dbReference>
<dbReference type="InterPro" id="IPR011608">
    <property type="entry name" value="PRD"/>
</dbReference>
<dbReference type="Pfam" id="PF03123">
    <property type="entry name" value="CAT_RBD"/>
    <property type="match status" value="1"/>
</dbReference>
<feature type="domain" description="PRD" evidence="2">
    <location>
        <begin position="66"/>
        <end position="168"/>
    </location>
</feature>
<dbReference type="RefSeq" id="WP_003088859.1">
    <property type="nucleotide sequence ID" value="NZ_AJTZ01000005.1"/>
</dbReference>
<name>A0ABP2QYL6_STRRT</name>
<protein>
    <submittedName>
        <fullName evidence="3">Transcription antiterminator LacT</fullName>
    </submittedName>
</protein>
<dbReference type="SMART" id="SM01061">
    <property type="entry name" value="CAT_RBD"/>
    <property type="match status" value="1"/>
</dbReference>
<dbReference type="SUPFAM" id="SSF50151">
    <property type="entry name" value="SacY-like RNA-binding domain"/>
    <property type="match status" value="1"/>
</dbReference>